<name>A0A7W3FR92_9GAMM</name>
<organism evidence="1 2">
    <name type="scientific">Stenotrophomonas tumulicola</name>
    <dbReference type="NCBI Taxonomy" id="1685415"/>
    <lineage>
        <taxon>Bacteria</taxon>
        <taxon>Pseudomonadati</taxon>
        <taxon>Pseudomonadota</taxon>
        <taxon>Gammaproteobacteria</taxon>
        <taxon>Lysobacterales</taxon>
        <taxon>Lysobacteraceae</taxon>
        <taxon>Stenotrophomonas</taxon>
    </lineage>
</organism>
<dbReference type="SUPFAM" id="SSF56784">
    <property type="entry name" value="HAD-like"/>
    <property type="match status" value="1"/>
</dbReference>
<keyword evidence="2" id="KW-1185">Reference proteome</keyword>
<dbReference type="Gene3D" id="3.40.50.1000">
    <property type="entry name" value="HAD superfamily/HAD-like"/>
    <property type="match status" value="1"/>
</dbReference>
<dbReference type="RefSeq" id="WP_182342581.1">
    <property type="nucleotide sequence ID" value="NZ_JACGXS010000021.1"/>
</dbReference>
<sequence length="939" mass="102900">MPVTRLISAVRRSVQAHGGGLHGVWSVLRRTAKVVSAMGIRGLLARVRAASTVRTAIVDATDEAPLPPPVPVEQMDQRVGVMVHVYYADLIEELAHALSHVPVPFTLLVSVMDEVAGNQARQRFSQLSTVQQLKVKTVENRGRDIAPLLVDFRDDIVVLDIIGHIHTKKSLYTGGEQQRWRHYLLESLFGSRHRAGWILGMFQAMPNLGMVYPESYQDVPLWGHTWLGNGPAGDLLAARLGIALDRDRYLDFPAGSMFWARVDALRPLFDLKLHRDEFPAERGQVDGTLQHAVERLFGVVVRHQGFRLGILPSDGSLALASEGWRNMDIALQSSLAKRLPLAALDAGLVTVDVFDTLVVRAFLTPAGARAHLGWRLQRDHGINDFVRLRSEVESALRSALQRDPTLAEIHQLLARRINDAEAPDLAQLELEHERQLLRPRSGVLAALSTLQQPLTALSDMYMTQADMQAALPAAAHAVIQRWWISCETSLRKDTVESWQVRAEREGLHVRSWLHIGDNEHADIQMPQLADMLTPVHVLRPSALLDVVPALRPLRHLDGGNAAWPEQLWRGLLANRFAALYDTEPTRLLGRIQLQAQDLGYVVLGPLLLDFLLSLVRTAQARDVQDVLFLSREGHLLHRAFLQLQPFHPVARQLKAHYFLASRKATTLPALHAATDVHLLVEGTFNGTLEQLVAARLGDAAVSALRNVDASLPGKDVFLPEMASEVAGWLAPTLPTLLHIAAQARDAYLHYWSGLGDMANAMVADIGYAGTIQRNLSHLGQKPLGGMYFALRARASQLEGSGWAEARYFDGRTTEDEAGSPILAHDLLLEALLSAPAGQFNGFALDQGGMPIPCFGHVELSSEGLEVLDQIHQGALDFIHDVCAAIGEDIADLVLESEGVQIPLTCLASGLWDADAVLDLLATQDSFTGRGSVAAGGAPG</sequence>
<comment type="caution">
    <text evidence="1">The sequence shown here is derived from an EMBL/GenBank/DDBJ whole genome shotgun (WGS) entry which is preliminary data.</text>
</comment>
<dbReference type="AlphaFoldDB" id="A0A7W3FR92"/>
<protein>
    <submittedName>
        <fullName evidence="1">Polysaccharide biosynthesis protein</fullName>
    </submittedName>
</protein>
<proteinExistence type="predicted"/>
<gene>
    <name evidence="1" type="ORF">H4O11_19060</name>
</gene>
<reference evidence="1 2" key="1">
    <citation type="submission" date="2020-08" db="EMBL/GenBank/DDBJ databases">
        <title>Stenotrophomonas tumulicola JCM 30961.</title>
        <authorList>
            <person name="Deng Y."/>
        </authorList>
    </citation>
    <scope>NUCLEOTIDE SEQUENCE [LARGE SCALE GENOMIC DNA]</scope>
    <source>
        <strain evidence="1 2">JCM 30961</strain>
    </source>
</reference>
<dbReference type="Pfam" id="PF05045">
    <property type="entry name" value="RgpF"/>
    <property type="match status" value="1"/>
</dbReference>
<dbReference type="InterPro" id="IPR036412">
    <property type="entry name" value="HAD-like_sf"/>
</dbReference>
<dbReference type="InterPro" id="IPR007739">
    <property type="entry name" value="RgpF"/>
</dbReference>
<dbReference type="EMBL" id="JACGXS010000021">
    <property type="protein sequence ID" value="MBA8683907.1"/>
    <property type="molecule type" value="Genomic_DNA"/>
</dbReference>
<evidence type="ECO:0000313" key="1">
    <source>
        <dbReference type="EMBL" id="MBA8683907.1"/>
    </source>
</evidence>
<evidence type="ECO:0000313" key="2">
    <source>
        <dbReference type="Proteomes" id="UP000547058"/>
    </source>
</evidence>
<dbReference type="Proteomes" id="UP000547058">
    <property type="component" value="Unassembled WGS sequence"/>
</dbReference>
<dbReference type="InterPro" id="IPR023214">
    <property type="entry name" value="HAD_sf"/>
</dbReference>
<dbReference type="Gene3D" id="1.10.150.400">
    <property type="match status" value="1"/>
</dbReference>
<accession>A0A7W3FR92</accession>